<dbReference type="EMBL" id="LT598464">
    <property type="protein sequence ID" value="SCU80344.1"/>
    <property type="molecule type" value="Genomic_DNA"/>
</dbReference>
<dbReference type="InterPro" id="IPR036187">
    <property type="entry name" value="DNA_mismatch_repair_MutS_sf"/>
</dbReference>
<evidence type="ECO:0000256" key="5">
    <source>
        <dbReference type="ARBA" id="ARBA00023125"/>
    </source>
</evidence>
<dbReference type="SMART" id="SM00534">
    <property type="entry name" value="MUTSac"/>
    <property type="match status" value="1"/>
</dbReference>
<dbReference type="PIRSF" id="PIRSF037677">
    <property type="entry name" value="DNA_mis_repair_Msh6"/>
    <property type="match status" value="1"/>
</dbReference>
<evidence type="ECO:0000256" key="2">
    <source>
        <dbReference type="ARBA" id="ARBA00022741"/>
    </source>
</evidence>
<accession>A0A1G4ITW8</accession>
<dbReference type="PANTHER" id="PTHR11361">
    <property type="entry name" value="DNA MISMATCH REPAIR PROTEIN MUTS FAMILY MEMBER"/>
    <property type="match status" value="1"/>
</dbReference>
<dbReference type="Pfam" id="PF05192">
    <property type="entry name" value="MutS_III"/>
    <property type="match status" value="1"/>
</dbReference>
<dbReference type="PROSITE" id="PS00486">
    <property type="entry name" value="DNA_MISMATCH_REPAIR_2"/>
    <property type="match status" value="1"/>
</dbReference>
<dbReference type="InterPro" id="IPR027417">
    <property type="entry name" value="P-loop_NTPase"/>
</dbReference>
<dbReference type="FunFam" id="3.30.420.110:FF:000020">
    <property type="entry name" value="Msh1p"/>
    <property type="match status" value="1"/>
</dbReference>
<dbReference type="Gene3D" id="3.40.1170.10">
    <property type="entry name" value="DNA repair protein MutS, domain I"/>
    <property type="match status" value="1"/>
</dbReference>
<dbReference type="OrthoDB" id="2534523at2759"/>
<evidence type="ECO:0000256" key="1">
    <source>
        <dbReference type="ARBA" id="ARBA00006271"/>
    </source>
</evidence>
<evidence type="ECO:0000256" key="6">
    <source>
        <dbReference type="ARBA" id="ARBA00023204"/>
    </source>
</evidence>
<dbReference type="STRING" id="1230905.A0A1G4ITW8"/>
<dbReference type="Gene3D" id="3.40.50.300">
    <property type="entry name" value="P-loop containing nucleotide triphosphate hydrolases"/>
    <property type="match status" value="1"/>
</dbReference>
<evidence type="ECO:0000259" key="7">
    <source>
        <dbReference type="PROSITE" id="PS00486"/>
    </source>
</evidence>
<feature type="domain" description="DNA mismatch repair proteins mutS family" evidence="7">
    <location>
        <begin position="842"/>
        <end position="858"/>
    </location>
</feature>
<dbReference type="GO" id="GO:0005524">
    <property type="term" value="F:ATP binding"/>
    <property type="evidence" value="ECO:0007669"/>
    <property type="project" value="UniProtKB-KW"/>
</dbReference>
<dbReference type="GO" id="GO:0030983">
    <property type="term" value="F:mismatched DNA binding"/>
    <property type="evidence" value="ECO:0007669"/>
    <property type="project" value="InterPro"/>
</dbReference>
<comment type="similarity">
    <text evidence="1">Belongs to the DNA mismatch repair MutS family.</text>
</comment>
<dbReference type="Pfam" id="PF00488">
    <property type="entry name" value="MutS_V"/>
    <property type="match status" value="1"/>
</dbReference>
<dbReference type="InterPro" id="IPR007860">
    <property type="entry name" value="DNA_mmatch_repair_MutS_con_dom"/>
</dbReference>
<dbReference type="InterPro" id="IPR036678">
    <property type="entry name" value="MutS_con_dom_sf"/>
</dbReference>
<keyword evidence="5" id="KW-0238">DNA-binding</keyword>
<dbReference type="SMART" id="SM00533">
    <property type="entry name" value="MUTSd"/>
    <property type="match status" value="1"/>
</dbReference>
<gene>
    <name evidence="8" type="ORF">LAMI_0B01882G</name>
</gene>
<dbReference type="GO" id="GO:0005739">
    <property type="term" value="C:mitochondrion"/>
    <property type="evidence" value="ECO:0007669"/>
    <property type="project" value="TreeGrafter"/>
</dbReference>
<keyword evidence="6" id="KW-0234">DNA repair</keyword>
<dbReference type="InterPro" id="IPR007696">
    <property type="entry name" value="DNA_mismatch_repair_MutS_core"/>
</dbReference>
<dbReference type="PANTHER" id="PTHR11361:SF34">
    <property type="entry name" value="DNA MISMATCH REPAIR PROTEIN MSH1, MITOCHONDRIAL"/>
    <property type="match status" value="1"/>
</dbReference>
<dbReference type="GO" id="GO:0005634">
    <property type="term" value="C:nucleus"/>
    <property type="evidence" value="ECO:0007669"/>
    <property type="project" value="TreeGrafter"/>
</dbReference>
<proteinExistence type="inferred from homology"/>
<dbReference type="InterPro" id="IPR016151">
    <property type="entry name" value="DNA_mismatch_repair_MutS_N"/>
</dbReference>
<keyword evidence="9" id="KW-1185">Reference proteome</keyword>
<dbReference type="InterPro" id="IPR045076">
    <property type="entry name" value="MutS"/>
</dbReference>
<organism evidence="8 9">
    <name type="scientific">Lachancea mirantina</name>
    <dbReference type="NCBI Taxonomy" id="1230905"/>
    <lineage>
        <taxon>Eukaryota</taxon>
        <taxon>Fungi</taxon>
        <taxon>Dikarya</taxon>
        <taxon>Ascomycota</taxon>
        <taxon>Saccharomycotina</taxon>
        <taxon>Saccharomycetes</taxon>
        <taxon>Saccharomycetales</taxon>
        <taxon>Saccharomycetaceae</taxon>
        <taxon>Lachancea</taxon>
    </lineage>
</organism>
<dbReference type="InterPro" id="IPR017261">
    <property type="entry name" value="DNA_mismatch_repair_MutS/MSH"/>
</dbReference>
<protein>
    <submittedName>
        <fullName evidence="8">LAMI_0B01882g1_1</fullName>
    </submittedName>
</protein>
<keyword evidence="3" id="KW-0227">DNA damage</keyword>
<sequence>MLVRCGRANHLIALHSRAFSIKGIARLKQAVVRHPQVEKLTIKWEEIQQTAVKNERISTKVPIAAEIAPDQGLVGSQKRREKALPPSLRYVREIMDKYEGHVVLTQMGSFYELYFEHAEKYAPKLNLTLTSRDYALGRVSFAGFPVHQLGRHLRVLVRDHGYSVAVADQFKKDLVANNETQRFSRRVTRIVTPGTFIDEAFENLEENTYLLSIDFPENCMRNLADINLKVGLCWCDVSTGEIFAQQVHLKDLVSAITRVEPQEILLDESIMEFSIESGDWYPELVSFKKYFLKYQKLPSHYRTLESFSGLFNASFASYSQQNADIIFQDFTQKERGALKRILAYLEDHMPDTAINLQIPKRQSTNSVMQIDSRTSSALELHFTVRTNSKKGSLLSVIRRTVTPSGTRLLTQWLAGPTMDLAEIKLRHDLVSLFKKRSEISSSLIDILKQTFDMPKILQKFSFGKGDAMELVQLSHSLQKSQEIKELLIAMGGYSKRGSIFSNLIEMLSFDESLVSDVLSSLDEEKLAEFYFSSGQESESSTDEVTDKADLGVNYVPWVVRHNSSELLARLHHQYQVLCDERKELLSDYTLFLVDKYQIRNAELKLKQTNEFAIYVSGTPTNLRKLIEGVKNELSFRGYNFHIIQKSSQTCWLSHESWTSIGQKLEYTNSKIKEEESRVLEALKSNFIKKSAEIRSVAQALDYLDVLTSFSKLAKEKNLVRPEVSGTSTLHVVGGRHLVVEEALGAKSLSRFTENDCRLSSGDLWMVTGPNMGGKSTFLRQNAIIVILAQIGCFVPCKKAHVGLVDKIFSRVGSADDLYNEMSTFMVEMVETSYILRGATEKSLAILDEVGRGTSGKEGVSIAFATLKYLMESNRCRSLFATHFGSEIINIMQGSEGEGIREKISCLKTEIVESGNNIFHYDHQLKPGVCTSSDALKIAKVAGFPRDALEVATRILA</sequence>
<dbReference type="SUPFAM" id="SSF48334">
    <property type="entry name" value="DNA repair protein MutS, domain III"/>
    <property type="match status" value="1"/>
</dbReference>
<evidence type="ECO:0000256" key="3">
    <source>
        <dbReference type="ARBA" id="ARBA00022763"/>
    </source>
</evidence>
<evidence type="ECO:0000313" key="8">
    <source>
        <dbReference type="EMBL" id="SCU80344.1"/>
    </source>
</evidence>
<dbReference type="Pfam" id="PF01624">
    <property type="entry name" value="MutS_I"/>
    <property type="match status" value="1"/>
</dbReference>
<dbReference type="Gene3D" id="1.10.1420.10">
    <property type="match status" value="2"/>
</dbReference>
<dbReference type="GO" id="GO:0043504">
    <property type="term" value="P:mitochondrial DNA repair"/>
    <property type="evidence" value="ECO:0007669"/>
    <property type="project" value="TreeGrafter"/>
</dbReference>
<dbReference type="GO" id="GO:0006298">
    <property type="term" value="P:mismatch repair"/>
    <property type="evidence" value="ECO:0007669"/>
    <property type="project" value="InterPro"/>
</dbReference>
<evidence type="ECO:0000313" key="9">
    <source>
        <dbReference type="Proteomes" id="UP000191024"/>
    </source>
</evidence>
<dbReference type="SUPFAM" id="SSF53150">
    <property type="entry name" value="DNA repair protein MutS, domain II"/>
    <property type="match status" value="1"/>
</dbReference>
<keyword evidence="4" id="KW-0067">ATP-binding</keyword>
<keyword evidence="2" id="KW-0547">Nucleotide-binding</keyword>
<name>A0A1G4ITW8_9SACH</name>
<reference evidence="8 9" key="1">
    <citation type="submission" date="2016-03" db="EMBL/GenBank/DDBJ databases">
        <authorList>
            <person name="Devillers H."/>
        </authorList>
    </citation>
    <scope>NUCLEOTIDE SEQUENCE [LARGE SCALE GENOMIC DNA]</scope>
    <source>
        <strain evidence="8">CBS 11717</strain>
    </source>
</reference>
<dbReference type="Proteomes" id="UP000191024">
    <property type="component" value="Chromosome B"/>
</dbReference>
<dbReference type="GO" id="GO:0140664">
    <property type="term" value="F:ATP-dependent DNA damage sensor activity"/>
    <property type="evidence" value="ECO:0007669"/>
    <property type="project" value="InterPro"/>
</dbReference>
<dbReference type="InterPro" id="IPR007695">
    <property type="entry name" value="DNA_mismatch_repair_MutS-lik_N"/>
</dbReference>
<evidence type="ECO:0000256" key="4">
    <source>
        <dbReference type="ARBA" id="ARBA00022840"/>
    </source>
</evidence>
<dbReference type="Pfam" id="PF05188">
    <property type="entry name" value="MutS_II"/>
    <property type="match status" value="1"/>
</dbReference>
<dbReference type="SUPFAM" id="SSF52540">
    <property type="entry name" value="P-loop containing nucleoside triphosphate hydrolases"/>
    <property type="match status" value="1"/>
</dbReference>
<dbReference type="SUPFAM" id="SSF55271">
    <property type="entry name" value="DNA repair protein MutS, domain I"/>
    <property type="match status" value="1"/>
</dbReference>
<dbReference type="FunFam" id="3.40.50.300:FF:001238">
    <property type="entry name" value="DNA mismatch repair protein"/>
    <property type="match status" value="1"/>
</dbReference>
<dbReference type="Gene3D" id="3.30.420.110">
    <property type="entry name" value="MutS, connector domain"/>
    <property type="match status" value="1"/>
</dbReference>
<dbReference type="InterPro" id="IPR000432">
    <property type="entry name" value="DNA_mismatch_repair_MutS_C"/>
</dbReference>
<dbReference type="AlphaFoldDB" id="A0A1G4ITW8"/>